<dbReference type="GO" id="GO:0009086">
    <property type="term" value="P:methionine biosynthetic process"/>
    <property type="evidence" value="ECO:0007669"/>
    <property type="project" value="UniProtKB-KW"/>
</dbReference>
<keyword evidence="8" id="KW-0198">Cysteine biosynthesis</keyword>
<dbReference type="EMBL" id="MU856894">
    <property type="protein sequence ID" value="KAK4155166.1"/>
    <property type="molecule type" value="Genomic_DNA"/>
</dbReference>
<evidence type="ECO:0000256" key="7">
    <source>
        <dbReference type="ARBA" id="ARBA00023167"/>
    </source>
</evidence>
<dbReference type="GO" id="GO:0019379">
    <property type="term" value="P:sulfate assimilation, phosphoadenylyl sulfate reduction by phosphoadenylyl-sulfate reductase (thioredoxin)"/>
    <property type="evidence" value="ECO:0007669"/>
    <property type="project" value="InterPro"/>
</dbReference>
<dbReference type="Proteomes" id="UP001302745">
    <property type="component" value="Unassembled WGS sequence"/>
</dbReference>
<evidence type="ECO:0000256" key="13">
    <source>
        <dbReference type="SAM" id="MobiDB-lite"/>
    </source>
</evidence>
<evidence type="ECO:0000256" key="11">
    <source>
        <dbReference type="ARBA" id="ARBA00082472"/>
    </source>
</evidence>
<evidence type="ECO:0000313" key="16">
    <source>
        <dbReference type="Proteomes" id="UP001302745"/>
    </source>
</evidence>
<protein>
    <recommendedName>
        <fullName evidence="3">phosphoadenylyl-sulfate reductase (thioredoxin)</fullName>
        <ecNumber evidence="3">1.8.4.8</ecNumber>
    </recommendedName>
    <alternativeName>
        <fullName evidence="10">3'-phosphoadenylylsulfate reductase</fullName>
    </alternativeName>
    <alternativeName>
        <fullName evidence="12">PAPS reductase, thioredoxin dependent</fullName>
    </alternativeName>
    <alternativeName>
        <fullName evidence="11">PAdoPS reductase</fullName>
    </alternativeName>
</protein>
<dbReference type="PIRSF" id="PIRSF000857">
    <property type="entry name" value="PAPS_reductase"/>
    <property type="match status" value="1"/>
</dbReference>
<dbReference type="GO" id="GO:0019344">
    <property type="term" value="P:cysteine biosynthetic process"/>
    <property type="evidence" value="ECO:0007669"/>
    <property type="project" value="UniProtKB-KW"/>
</dbReference>
<dbReference type="HAMAP" id="MF_00063">
    <property type="entry name" value="CysH"/>
    <property type="match status" value="1"/>
</dbReference>
<dbReference type="FunFam" id="3.40.50.620:FF:000151">
    <property type="entry name" value="Phosphoadenosine phosphosulfate reductase"/>
    <property type="match status" value="1"/>
</dbReference>
<keyword evidence="16" id="KW-1185">Reference proteome</keyword>
<feature type="domain" description="Phosphoadenosine phosphosulphate reductase" evidence="14">
    <location>
        <begin position="72"/>
        <end position="250"/>
    </location>
</feature>
<keyword evidence="5" id="KW-0521">NADP</keyword>
<reference evidence="15" key="1">
    <citation type="journal article" date="2023" name="Mol. Phylogenet. Evol.">
        <title>Genome-scale phylogeny and comparative genomics of the fungal order Sordariales.</title>
        <authorList>
            <person name="Hensen N."/>
            <person name="Bonometti L."/>
            <person name="Westerberg I."/>
            <person name="Brannstrom I.O."/>
            <person name="Guillou S."/>
            <person name="Cros-Aarteil S."/>
            <person name="Calhoun S."/>
            <person name="Haridas S."/>
            <person name="Kuo A."/>
            <person name="Mondo S."/>
            <person name="Pangilinan J."/>
            <person name="Riley R."/>
            <person name="LaButti K."/>
            <person name="Andreopoulos B."/>
            <person name="Lipzen A."/>
            <person name="Chen C."/>
            <person name="Yan M."/>
            <person name="Daum C."/>
            <person name="Ng V."/>
            <person name="Clum A."/>
            <person name="Steindorff A."/>
            <person name="Ohm R.A."/>
            <person name="Martin F."/>
            <person name="Silar P."/>
            <person name="Natvig D.O."/>
            <person name="Lalanne C."/>
            <person name="Gautier V."/>
            <person name="Ament-Velasquez S.L."/>
            <person name="Kruys A."/>
            <person name="Hutchinson M.I."/>
            <person name="Powell A.J."/>
            <person name="Barry K."/>
            <person name="Miller A.N."/>
            <person name="Grigoriev I.V."/>
            <person name="Debuchy R."/>
            <person name="Gladieux P."/>
            <person name="Hiltunen Thoren M."/>
            <person name="Johannesson H."/>
        </authorList>
    </citation>
    <scope>NUCLEOTIDE SEQUENCE</scope>
    <source>
        <strain evidence="15">CBS 538.74</strain>
    </source>
</reference>
<evidence type="ECO:0000313" key="15">
    <source>
        <dbReference type="EMBL" id="KAK4155166.1"/>
    </source>
</evidence>
<dbReference type="SUPFAM" id="SSF52402">
    <property type="entry name" value="Adenine nucleotide alpha hydrolases-like"/>
    <property type="match status" value="1"/>
</dbReference>
<dbReference type="PANTHER" id="PTHR46509:SF1">
    <property type="entry name" value="PHOSPHOADENOSINE PHOSPHOSULFATE REDUCTASE"/>
    <property type="match status" value="1"/>
</dbReference>
<organism evidence="15 16">
    <name type="scientific">Chaetomidium leptoderma</name>
    <dbReference type="NCBI Taxonomy" id="669021"/>
    <lineage>
        <taxon>Eukaryota</taxon>
        <taxon>Fungi</taxon>
        <taxon>Dikarya</taxon>
        <taxon>Ascomycota</taxon>
        <taxon>Pezizomycotina</taxon>
        <taxon>Sordariomycetes</taxon>
        <taxon>Sordariomycetidae</taxon>
        <taxon>Sordariales</taxon>
        <taxon>Chaetomiaceae</taxon>
        <taxon>Chaetomidium</taxon>
    </lineage>
</organism>
<dbReference type="Pfam" id="PF01507">
    <property type="entry name" value="PAPS_reduct"/>
    <property type="match status" value="1"/>
</dbReference>
<evidence type="ECO:0000256" key="4">
    <source>
        <dbReference type="ARBA" id="ARBA00022605"/>
    </source>
</evidence>
<keyword evidence="6" id="KW-0560">Oxidoreductase</keyword>
<keyword evidence="4" id="KW-0028">Amino-acid biosynthesis</keyword>
<comment type="catalytic activity">
    <reaction evidence="9">
        <text>[thioredoxin]-disulfide + sulfite + adenosine 3',5'-bisphosphate + 2 H(+) = [thioredoxin]-dithiol + 3'-phosphoadenylyl sulfate</text>
        <dbReference type="Rhea" id="RHEA:11724"/>
        <dbReference type="Rhea" id="RHEA-COMP:10698"/>
        <dbReference type="Rhea" id="RHEA-COMP:10700"/>
        <dbReference type="ChEBI" id="CHEBI:15378"/>
        <dbReference type="ChEBI" id="CHEBI:17359"/>
        <dbReference type="ChEBI" id="CHEBI:29950"/>
        <dbReference type="ChEBI" id="CHEBI:50058"/>
        <dbReference type="ChEBI" id="CHEBI:58339"/>
        <dbReference type="ChEBI" id="CHEBI:58343"/>
        <dbReference type="EC" id="1.8.4.8"/>
    </reaction>
</comment>
<dbReference type="AlphaFoldDB" id="A0AAN6ZZY6"/>
<dbReference type="CDD" id="cd23945">
    <property type="entry name" value="PAPS_reductase"/>
    <property type="match status" value="1"/>
</dbReference>
<evidence type="ECO:0000256" key="1">
    <source>
        <dbReference type="ARBA" id="ARBA00004848"/>
    </source>
</evidence>
<evidence type="ECO:0000256" key="2">
    <source>
        <dbReference type="ARBA" id="ARBA00009732"/>
    </source>
</evidence>
<proteinExistence type="inferred from homology"/>
<evidence type="ECO:0000256" key="9">
    <source>
        <dbReference type="ARBA" id="ARBA00052536"/>
    </source>
</evidence>
<dbReference type="EC" id="1.8.4.8" evidence="3"/>
<dbReference type="GO" id="GO:0005737">
    <property type="term" value="C:cytoplasm"/>
    <property type="evidence" value="ECO:0007669"/>
    <property type="project" value="TreeGrafter"/>
</dbReference>
<feature type="region of interest" description="Disordered" evidence="13">
    <location>
        <begin position="1"/>
        <end position="29"/>
    </location>
</feature>
<dbReference type="Gene3D" id="3.40.50.620">
    <property type="entry name" value="HUPs"/>
    <property type="match status" value="1"/>
</dbReference>
<dbReference type="InterPro" id="IPR014729">
    <property type="entry name" value="Rossmann-like_a/b/a_fold"/>
</dbReference>
<reference evidence="15" key="2">
    <citation type="submission" date="2023-05" db="EMBL/GenBank/DDBJ databases">
        <authorList>
            <consortium name="Lawrence Berkeley National Laboratory"/>
            <person name="Steindorff A."/>
            <person name="Hensen N."/>
            <person name="Bonometti L."/>
            <person name="Westerberg I."/>
            <person name="Brannstrom I.O."/>
            <person name="Guillou S."/>
            <person name="Cros-Aarteil S."/>
            <person name="Calhoun S."/>
            <person name="Haridas S."/>
            <person name="Kuo A."/>
            <person name="Mondo S."/>
            <person name="Pangilinan J."/>
            <person name="Riley R."/>
            <person name="Labutti K."/>
            <person name="Andreopoulos B."/>
            <person name="Lipzen A."/>
            <person name="Chen C."/>
            <person name="Yanf M."/>
            <person name="Daum C."/>
            <person name="Ng V."/>
            <person name="Clum A."/>
            <person name="Ohm R."/>
            <person name="Martin F."/>
            <person name="Silar P."/>
            <person name="Natvig D."/>
            <person name="Lalanne C."/>
            <person name="Gautier V."/>
            <person name="Ament-Velasquez S.L."/>
            <person name="Kruys A."/>
            <person name="Hutchinson M.I."/>
            <person name="Powell A.J."/>
            <person name="Barry K."/>
            <person name="Miller A.N."/>
            <person name="Grigoriev I.V."/>
            <person name="Debuchy R."/>
            <person name="Gladieux P."/>
            <person name="Thoren M.H."/>
            <person name="Johannesson H."/>
        </authorList>
    </citation>
    <scope>NUCLEOTIDE SEQUENCE</scope>
    <source>
        <strain evidence="15">CBS 538.74</strain>
    </source>
</reference>
<comment type="caution">
    <text evidence="15">The sequence shown here is derived from an EMBL/GenBank/DDBJ whole genome shotgun (WGS) entry which is preliminary data.</text>
</comment>
<dbReference type="InterPro" id="IPR002500">
    <property type="entry name" value="PAPS_reduct_dom"/>
</dbReference>
<dbReference type="PANTHER" id="PTHR46509">
    <property type="entry name" value="PHOSPHOADENOSINE PHOSPHOSULFATE REDUCTASE"/>
    <property type="match status" value="1"/>
</dbReference>
<evidence type="ECO:0000256" key="12">
    <source>
        <dbReference type="ARBA" id="ARBA00082553"/>
    </source>
</evidence>
<comment type="similarity">
    <text evidence="2">Belongs to the PAPS reductase family. CysH subfamily.</text>
</comment>
<evidence type="ECO:0000256" key="3">
    <source>
        <dbReference type="ARBA" id="ARBA00013096"/>
    </source>
</evidence>
<gene>
    <name evidence="15" type="ORF">C8A00DRAFT_32059</name>
</gene>
<evidence type="ECO:0000256" key="8">
    <source>
        <dbReference type="ARBA" id="ARBA00023192"/>
    </source>
</evidence>
<comment type="pathway">
    <text evidence="1">Sulfur metabolism; hydrogen sulfide biosynthesis; sulfite from sulfate: step 3/3.</text>
</comment>
<dbReference type="InterPro" id="IPR004511">
    <property type="entry name" value="PAPS/APS_Rdtase"/>
</dbReference>
<accession>A0AAN6ZZY6</accession>
<name>A0AAN6ZZY6_9PEZI</name>
<evidence type="ECO:0000256" key="6">
    <source>
        <dbReference type="ARBA" id="ARBA00023002"/>
    </source>
</evidence>
<dbReference type="NCBIfam" id="NF002537">
    <property type="entry name" value="PRK02090.1"/>
    <property type="match status" value="1"/>
</dbReference>
<dbReference type="GO" id="GO:0004604">
    <property type="term" value="F:phosphoadenylyl-sulfate reductase (thioredoxin) activity"/>
    <property type="evidence" value="ECO:0007669"/>
    <property type="project" value="UniProtKB-EC"/>
</dbReference>
<evidence type="ECO:0000256" key="5">
    <source>
        <dbReference type="ARBA" id="ARBA00022857"/>
    </source>
</evidence>
<dbReference type="NCBIfam" id="TIGR02057">
    <property type="entry name" value="PAPS_reductase"/>
    <property type="match status" value="1"/>
</dbReference>
<sequence length="299" mass="33644">MADDSRTDTSSQLSSPGDHGSIDSGFVSPSSSTVSLPRISLTQPHVKHLNKQLESLHPMDILRFCKIFFPNLYQSTAFGLTGLVTVDMLSKLDAESPQAIDLIFLDTLYHFQETYDLVERVKARYNVHVHVFKPADVDNVGQFEELYGEKLYDMSAELYDWIAKVEPLQRAYSELKVAAVLTGRRRSQGGQRGDINVIELDDERGVIKINPLANWNFAQVKAYVTEHDVPYNALLDQGYKSIGDWHSTVPVGEGEDERAGRWKGQDKTECGIHNKQSRYAQWLEQTAREQGQDIAVPAA</sequence>
<keyword evidence="7" id="KW-0486">Methionine biosynthesis</keyword>
<evidence type="ECO:0000259" key="14">
    <source>
        <dbReference type="Pfam" id="PF01507"/>
    </source>
</evidence>
<evidence type="ECO:0000256" key="10">
    <source>
        <dbReference type="ARBA" id="ARBA00078053"/>
    </source>
</evidence>
<dbReference type="InterPro" id="IPR011800">
    <property type="entry name" value="PAPS_reductase_CysH"/>
</dbReference>
<dbReference type="NCBIfam" id="TIGR00434">
    <property type="entry name" value="cysH"/>
    <property type="match status" value="1"/>
</dbReference>